<keyword evidence="5" id="KW-0573">Peptidoglycan synthesis</keyword>
<dbReference type="RefSeq" id="WP_249333340.1">
    <property type="nucleotide sequence ID" value="NZ_JACRSY010000024.1"/>
</dbReference>
<feature type="signal peptide" evidence="10">
    <location>
        <begin position="1"/>
        <end position="21"/>
    </location>
</feature>
<keyword evidence="2 10" id="KW-0732">Signal</keyword>
<keyword evidence="13" id="KW-1185">Reference proteome</keyword>
<keyword evidence="12" id="KW-0645">Protease</keyword>
<evidence type="ECO:0000256" key="8">
    <source>
        <dbReference type="PIRSR" id="PIRSR618044-2"/>
    </source>
</evidence>
<dbReference type="AlphaFoldDB" id="A0A926EJ95"/>
<sequence length="440" mass="49213">MYKKVVWFIICYFSICISVFANTAMPQIQSEGAILIEPKTNTVLYGKNEHKKLYPASTTKILTAMIVLEELNQNSTLTKSQGSVNTVPADSSHIGLAVGDSISVKDALYGLLVGSDNFIAHDLAIASKGSIDNFASRMNEKAKHYGALNTHFTNPHGYHDPNHYTTAYDLAQIARETFSVPELIKMAATTKYTVKVLNTNRTITVTNKNRLLDSNTPYYNEHVVAAKTGFHDDAQQTLVAKAIYGDMELIAVVMKVKSPGQYEDINKLFEYGQEYFKVSQDGERGYELINQTASPWAQSYIDSALKNKWITEKGANYKEAIPVQHLIYMLNVAIGGKERITLEEIGGVLGESLKKEETLTRLQIARLMPYLTDKYACFFEIKEGMPFIPDIESLSAKDQENIKFTVRRGILGAPNTIYRPNDKLTWQEAACMASRLLEGK</sequence>
<dbReference type="GO" id="GO:0009002">
    <property type="term" value="F:serine-type D-Ala-D-Ala carboxypeptidase activity"/>
    <property type="evidence" value="ECO:0007669"/>
    <property type="project" value="InterPro"/>
</dbReference>
<dbReference type="GO" id="GO:0009252">
    <property type="term" value="P:peptidoglycan biosynthetic process"/>
    <property type="evidence" value="ECO:0007669"/>
    <property type="project" value="UniProtKB-KW"/>
</dbReference>
<dbReference type="PANTHER" id="PTHR21581">
    <property type="entry name" value="D-ALANYL-D-ALANINE CARBOXYPEPTIDASE"/>
    <property type="match status" value="1"/>
</dbReference>
<keyword evidence="4" id="KW-0133">Cell shape</keyword>
<keyword evidence="6" id="KW-0961">Cell wall biogenesis/degradation</keyword>
<dbReference type="InterPro" id="IPR018044">
    <property type="entry name" value="Peptidase_S11"/>
</dbReference>
<evidence type="ECO:0000256" key="9">
    <source>
        <dbReference type="RuleBase" id="RU004016"/>
    </source>
</evidence>
<feature type="active site" evidence="7">
    <location>
        <position position="115"/>
    </location>
</feature>
<evidence type="ECO:0000313" key="12">
    <source>
        <dbReference type="EMBL" id="MBC8580604.1"/>
    </source>
</evidence>
<keyword evidence="3" id="KW-0378">Hydrolase</keyword>
<evidence type="ECO:0000256" key="2">
    <source>
        <dbReference type="ARBA" id="ARBA00022729"/>
    </source>
</evidence>
<evidence type="ECO:0000313" key="13">
    <source>
        <dbReference type="Proteomes" id="UP000655830"/>
    </source>
</evidence>
<evidence type="ECO:0000256" key="1">
    <source>
        <dbReference type="ARBA" id="ARBA00007164"/>
    </source>
</evidence>
<proteinExistence type="inferred from homology"/>
<evidence type="ECO:0000256" key="4">
    <source>
        <dbReference type="ARBA" id="ARBA00022960"/>
    </source>
</evidence>
<evidence type="ECO:0000256" key="3">
    <source>
        <dbReference type="ARBA" id="ARBA00022801"/>
    </source>
</evidence>
<evidence type="ECO:0000256" key="6">
    <source>
        <dbReference type="ARBA" id="ARBA00023316"/>
    </source>
</evidence>
<dbReference type="SUPFAM" id="SSF56601">
    <property type="entry name" value="beta-lactamase/transpeptidase-like"/>
    <property type="match status" value="1"/>
</dbReference>
<evidence type="ECO:0000256" key="5">
    <source>
        <dbReference type="ARBA" id="ARBA00022984"/>
    </source>
</evidence>
<comment type="caution">
    <text evidence="12">The sequence shown here is derived from an EMBL/GenBank/DDBJ whole genome shotgun (WGS) entry which is preliminary data.</text>
</comment>
<protein>
    <submittedName>
        <fullName evidence="12">D-alanyl-D-alanine carboxypeptidase</fullName>
    </submittedName>
</protein>
<keyword evidence="12" id="KW-0121">Carboxypeptidase</keyword>
<dbReference type="GO" id="GO:0006508">
    <property type="term" value="P:proteolysis"/>
    <property type="evidence" value="ECO:0007669"/>
    <property type="project" value="InterPro"/>
</dbReference>
<feature type="active site" description="Proton acceptor" evidence="7">
    <location>
        <position position="60"/>
    </location>
</feature>
<comment type="similarity">
    <text evidence="1 9">Belongs to the peptidase S11 family.</text>
</comment>
<feature type="chain" id="PRO_5039183213" evidence="10">
    <location>
        <begin position="22"/>
        <end position="440"/>
    </location>
</feature>
<evidence type="ECO:0000256" key="7">
    <source>
        <dbReference type="PIRSR" id="PIRSR618044-1"/>
    </source>
</evidence>
<evidence type="ECO:0000259" key="11">
    <source>
        <dbReference type="Pfam" id="PF00768"/>
    </source>
</evidence>
<dbReference type="EMBL" id="JACRSY010000024">
    <property type="protein sequence ID" value="MBC8580604.1"/>
    <property type="molecule type" value="Genomic_DNA"/>
</dbReference>
<dbReference type="InterPro" id="IPR012338">
    <property type="entry name" value="Beta-lactam/transpept-like"/>
</dbReference>
<reference evidence="12" key="1">
    <citation type="submission" date="2020-08" db="EMBL/GenBank/DDBJ databases">
        <title>Genome public.</title>
        <authorList>
            <person name="Liu C."/>
            <person name="Sun Q."/>
        </authorList>
    </citation>
    <scope>NUCLEOTIDE SEQUENCE</scope>
    <source>
        <strain evidence="12">NSJ-12</strain>
    </source>
</reference>
<dbReference type="PANTHER" id="PTHR21581:SF6">
    <property type="entry name" value="TRAFFICKING PROTEIN PARTICLE COMPLEX SUBUNIT 12"/>
    <property type="match status" value="1"/>
</dbReference>
<dbReference type="PRINTS" id="PR00725">
    <property type="entry name" value="DADACBPTASE1"/>
</dbReference>
<name>A0A926EJ95_9FIRM</name>
<dbReference type="Gene3D" id="3.40.710.10">
    <property type="entry name" value="DD-peptidase/beta-lactamase superfamily"/>
    <property type="match status" value="1"/>
</dbReference>
<evidence type="ECO:0000256" key="10">
    <source>
        <dbReference type="SAM" id="SignalP"/>
    </source>
</evidence>
<dbReference type="Proteomes" id="UP000655830">
    <property type="component" value="Unassembled WGS sequence"/>
</dbReference>
<feature type="domain" description="Peptidase S11 D-alanyl-D-alanine carboxypeptidase A N-terminal" evidence="11">
    <location>
        <begin position="23"/>
        <end position="257"/>
    </location>
</feature>
<gene>
    <name evidence="12" type="ORF">H8718_13860</name>
</gene>
<dbReference type="Pfam" id="PF00768">
    <property type="entry name" value="Peptidase_S11"/>
    <property type="match status" value="1"/>
</dbReference>
<accession>A0A926EJ95</accession>
<feature type="active site" description="Acyl-ester intermediate" evidence="7">
    <location>
        <position position="57"/>
    </location>
</feature>
<dbReference type="GO" id="GO:0008360">
    <property type="term" value="P:regulation of cell shape"/>
    <property type="evidence" value="ECO:0007669"/>
    <property type="project" value="UniProtKB-KW"/>
</dbReference>
<dbReference type="GO" id="GO:0071555">
    <property type="term" value="P:cell wall organization"/>
    <property type="evidence" value="ECO:0007669"/>
    <property type="project" value="UniProtKB-KW"/>
</dbReference>
<organism evidence="12 13">
    <name type="scientific">Zhenhengia yiwuensis</name>
    <dbReference type="NCBI Taxonomy" id="2763666"/>
    <lineage>
        <taxon>Bacteria</taxon>
        <taxon>Bacillati</taxon>
        <taxon>Bacillota</taxon>
        <taxon>Clostridia</taxon>
        <taxon>Lachnospirales</taxon>
        <taxon>Lachnospiraceae</taxon>
        <taxon>Zhenhengia</taxon>
    </lineage>
</organism>
<dbReference type="InterPro" id="IPR001967">
    <property type="entry name" value="Peptidase_S11_N"/>
</dbReference>
<feature type="binding site" evidence="8">
    <location>
        <position position="227"/>
    </location>
    <ligand>
        <name>substrate</name>
    </ligand>
</feature>